<feature type="transmembrane region" description="Helical" evidence="1">
    <location>
        <begin position="215"/>
        <end position="236"/>
    </location>
</feature>
<sequence>MLTYTPPESRSPAASREKPWLLLLLAFAWLWPGIFSRDLWNPAEPAVFTAVESFLNGGKTWLPEVLGKPYFEISPVYIWVAAGFQKLLAPHWADAYSASRFASVLFTAVGLVCCGKAGFRFLGRHQGRSVALILIGCAGLVTMAHFLGGYAVVFAALGMCLYGFALVQTRVIMASLLLGGGWALLFTSAGLLLPVALMLLALALPVSPLWRFKRYYLTLVGALCFALPLMAVYLFALSKTDAAAFRLWTGQYIFGPFGGINGFQTAFSLPYFLKNLLWFAFPAWPLAVWTATRTKLASEKWGVLAVAWLAVMLVLLALNPHRNANHLIWLLPPLALLGAAKLDALRRGAAAFINWFGIMAFGLFAVFLWIGFFAMNYGWPAKLAERSQYFSPYYTPDIDIMPMVVAVLFTPVWLWAITRRHIRGRQAVTNWAAGVTLVWALMMTLFLPWLDAAKSHAPVVKQMEAALPAGLAQSVSEGSQCIGVGGSAETARIVWRQYGTLPLQTDNLNCRYRLVQQPKGSAAPSGWNLIWEGARPRNKQEGFALFQKAE</sequence>
<evidence type="ECO:0000256" key="1">
    <source>
        <dbReference type="SAM" id="Phobius"/>
    </source>
</evidence>
<organism evidence="2 3">
    <name type="scientific">Neisseria dumasiana</name>
    <dbReference type="NCBI Taxonomy" id="1931275"/>
    <lineage>
        <taxon>Bacteria</taxon>
        <taxon>Pseudomonadati</taxon>
        <taxon>Pseudomonadota</taxon>
        <taxon>Betaproteobacteria</taxon>
        <taxon>Neisseriales</taxon>
        <taxon>Neisseriaceae</taxon>
        <taxon>Neisseria</taxon>
    </lineage>
</organism>
<dbReference type="Proteomes" id="UP000193346">
    <property type="component" value="Unassembled WGS sequence"/>
</dbReference>
<feature type="transmembrane region" description="Helical" evidence="1">
    <location>
        <begin position="271"/>
        <end position="289"/>
    </location>
</feature>
<evidence type="ECO:0000313" key="3">
    <source>
        <dbReference type="Proteomes" id="UP000193346"/>
    </source>
</evidence>
<proteinExistence type="predicted"/>
<name>A0ABX3WPQ9_9NEIS</name>
<keyword evidence="1" id="KW-1133">Transmembrane helix</keyword>
<feature type="transmembrane region" description="Helical" evidence="1">
    <location>
        <begin position="131"/>
        <end position="164"/>
    </location>
</feature>
<keyword evidence="3" id="KW-1185">Reference proteome</keyword>
<feature type="transmembrane region" description="Helical" evidence="1">
    <location>
        <begin position="324"/>
        <end position="340"/>
    </location>
</feature>
<keyword evidence="1" id="KW-0472">Membrane</keyword>
<keyword evidence="1" id="KW-0812">Transmembrane</keyword>
<feature type="transmembrane region" description="Helical" evidence="1">
    <location>
        <begin position="352"/>
        <end position="378"/>
    </location>
</feature>
<feature type="transmembrane region" description="Helical" evidence="1">
    <location>
        <begin position="428"/>
        <end position="450"/>
    </location>
</feature>
<feature type="transmembrane region" description="Helical" evidence="1">
    <location>
        <begin position="176"/>
        <end position="203"/>
    </location>
</feature>
<dbReference type="RefSeq" id="WP_085417898.1">
    <property type="nucleotide sequence ID" value="NZ_CP091509.1"/>
</dbReference>
<accession>A0ABX3WPQ9</accession>
<reference evidence="2 3" key="1">
    <citation type="submission" date="2017-01" db="EMBL/GenBank/DDBJ databases">
        <authorList>
            <person name="Wolfgang W.J."/>
            <person name="Cole J."/>
            <person name="Wroblewski D."/>
            <person name="Mcginnis J."/>
            <person name="Musser K.A."/>
        </authorList>
    </citation>
    <scope>NUCLEOTIDE SEQUENCE [LARGE SCALE GENOMIC DNA]</scope>
    <source>
        <strain evidence="2 3">93087</strain>
    </source>
</reference>
<protein>
    <recommendedName>
        <fullName evidence="4">Glycosyltransferase RgtA/B/C/D-like domain-containing protein</fullName>
    </recommendedName>
</protein>
<comment type="caution">
    <text evidence="2">The sequence shown here is derived from an EMBL/GenBank/DDBJ whole genome shotgun (WGS) entry which is preliminary data.</text>
</comment>
<feature type="transmembrane region" description="Helical" evidence="1">
    <location>
        <begin position="301"/>
        <end position="318"/>
    </location>
</feature>
<evidence type="ECO:0008006" key="4">
    <source>
        <dbReference type="Google" id="ProtNLM"/>
    </source>
</evidence>
<feature type="transmembrane region" description="Helical" evidence="1">
    <location>
        <begin position="101"/>
        <end position="119"/>
    </location>
</feature>
<gene>
    <name evidence="2" type="ORF">BV913_02505</name>
</gene>
<evidence type="ECO:0000313" key="2">
    <source>
        <dbReference type="EMBL" id="OSI36337.1"/>
    </source>
</evidence>
<dbReference type="EMBL" id="MTAC01000004">
    <property type="protein sequence ID" value="OSI36337.1"/>
    <property type="molecule type" value="Genomic_DNA"/>
</dbReference>
<feature type="transmembrane region" description="Helical" evidence="1">
    <location>
        <begin position="398"/>
        <end position="416"/>
    </location>
</feature>